<dbReference type="PANTHER" id="PTHR43298:SF2">
    <property type="entry name" value="FMN_FAD EXPORTER YEEO-RELATED"/>
    <property type="match status" value="1"/>
</dbReference>
<keyword evidence="6" id="KW-0050">Antiport</keyword>
<evidence type="ECO:0000313" key="15">
    <source>
        <dbReference type="Proteomes" id="UP000036756"/>
    </source>
</evidence>
<dbReference type="Pfam" id="PF01554">
    <property type="entry name" value="MatE"/>
    <property type="match status" value="2"/>
</dbReference>
<dbReference type="STRING" id="1121307.CLCY_6c00360"/>
<evidence type="ECO:0000256" key="1">
    <source>
        <dbReference type="ARBA" id="ARBA00003408"/>
    </source>
</evidence>
<organism evidence="14 15">
    <name type="scientific">Clostridium cylindrosporum DSM 605</name>
    <dbReference type="NCBI Taxonomy" id="1121307"/>
    <lineage>
        <taxon>Bacteria</taxon>
        <taxon>Bacillati</taxon>
        <taxon>Bacillota</taxon>
        <taxon>Clostridia</taxon>
        <taxon>Eubacteriales</taxon>
        <taxon>Clostridiaceae</taxon>
        <taxon>Clostridium</taxon>
    </lineage>
</organism>
<evidence type="ECO:0000256" key="7">
    <source>
        <dbReference type="ARBA" id="ARBA00022475"/>
    </source>
</evidence>
<feature type="transmembrane region" description="Helical" evidence="13">
    <location>
        <begin position="364"/>
        <end position="387"/>
    </location>
</feature>
<evidence type="ECO:0000256" key="13">
    <source>
        <dbReference type="SAM" id="Phobius"/>
    </source>
</evidence>
<dbReference type="GO" id="GO:0015297">
    <property type="term" value="F:antiporter activity"/>
    <property type="evidence" value="ECO:0007669"/>
    <property type="project" value="UniProtKB-KW"/>
</dbReference>
<evidence type="ECO:0000256" key="3">
    <source>
        <dbReference type="ARBA" id="ARBA00010199"/>
    </source>
</evidence>
<dbReference type="Proteomes" id="UP000036756">
    <property type="component" value="Unassembled WGS sequence"/>
</dbReference>
<dbReference type="InterPro" id="IPR050222">
    <property type="entry name" value="MATE_MdtK"/>
</dbReference>
<comment type="function">
    <text evidence="1">Multidrug efflux pump.</text>
</comment>
<keyword evidence="9 13" id="KW-1133">Transmembrane helix</keyword>
<accession>A0A0J8DAT2</accession>
<feature type="transmembrane region" description="Helical" evidence="13">
    <location>
        <begin position="290"/>
        <end position="313"/>
    </location>
</feature>
<evidence type="ECO:0000256" key="9">
    <source>
        <dbReference type="ARBA" id="ARBA00022989"/>
    </source>
</evidence>
<feature type="transmembrane region" description="Helical" evidence="13">
    <location>
        <begin position="245"/>
        <end position="270"/>
    </location>
</feature>
<dbReference type="GO" id="GO:0006811">
    <property type="term" value="P:monoatomic ion transport"/>
    <property type="evidence" value="ECO:0007669"/>
    <property type="project" value="UniProtKB-KW"/>
</dbReference>
<keyword evidence="8 13" id="KW-0812">Transmembrane</keyword>
<feature type="transmembrane region" description="Helical" evidence="13">
    <location>
        <begin position="394"/>
        <end position="416"/>
    </location>
</feature>
<gene>
    <name evidence="14" type="ORF">CLCY_6c00360</name>
</gene>
<keyword evidence="7" id="KW-1003">Cell membrane</keyword>
<evidence type="ECO:0000256" key="5">
    <source>
        <dbReference type="ARBA" id="ARBA00022448"/>
    </source>
</evidence>
<name>A0A0J8DAT2_CLOCY</name>
<dbReference type="CDD" id="cd13134">
    <property type="entry name" value="MATE_like_8"/>
    <property type="match status" value="1"/>
</dbReference>
<dbReference type="AlphaFoldDB" id="A0A0J8DAT2"/>
<evidence type="ECO:0000256" key="8">
    <source>
        <dbReference type="ARBA" id="ARBA00022692"/>
    </source>
</evidence>
<feature type="transmembrane region" description="Helical" evidence="13">
    <location>
        <begin position="60"/>
        <end position="83"/>
    </location>
</feature>
<feature type="transmembrane region" description="Helical" evidence="13">
    <location>
        <begin position="422"/>
        <end position="442"/>
    </location>
</feature>
<keyword evidence="10" id="KW-0406">Ion transport</keyword>
<dbReference type="GO" id="GO:0042910">
    <property type="term" value="F:xenobiotic transmembrane transporter activity"/>
    <property type="evidence" value="ECO:0007669"/>
    <property type="project" value="InterPro"/>
</dbReference>
<evidence type="ECO:0000256" key="11">
    <source>
        <dbReference type="ARBA" id="ARBA00023136"/>
    </source>
</evidence>
<evidence type="ECO:0000256" key="2">
    <source>
        <dbReference type="ARBA" id="ARBA00004651"/>
    </source>
</evidence>
<keyword evidence="15" id="KW-1185">Reference proteome</keyword>
<keyword evidence="5" id="KW-0813">Transport</keyword>
<comment type="caution">
    <text evidence="14">The sequence shown here is derived from an EMBL/GenBank/DDBJ whole genome shotgun (WGS) entry which is preliminary data.</text>
</comment>
<evidence type="ECO:0000256" key="10">
    <source>
        <dbReference type="ARBA" id="ARBA00023065"/>
    </source>
</evidence>
<dbReference type="GO" id="GO:0005886">
    <property type="term" value="C:plasma membrane"/>
    <property type="evidence" value="ECO:0007669"/>
    <property type="project" value="UniProtKB-SubCell"/>
</dbReference>
<evidence type="ECO:0000256" key="12">
    <source>
        <dbReference type="ARBA" id="ARBA00031636"/>
    </source>
</evidence>
<feature type="transmembrane region" description="Helical" evidence="13">
    <location>
        <begin position="138"/>
        <end position="158"/>
    </location>
</feature>
<comment type="subcellular location">
    <subcellularLocation>
        <location evidence="2">Cell membrane</location>
        <topology evidence="2">Multi-pass membrane protein</topology>
    </subcellularLocation>
</comment>
<dbReference type="PANTHER" id="PTHR43298">
    <property type="entry name" value="MULTIDRUG RESISTANCE PROTEIN NORM-RELATED"/>
    <property type="match status" value="1"/>
</dbReference>
<sequence>MENKLKLSREENSVFYSNLWKLALPIIIQNFITSSINMISTLLVGRLGQAEVAAVGIANQYFFLFDVIIIGLCSGCGVFISQYYGSGNKEKIKKVMGVGMISVIILALVFMLFAIIMPQSIVSIFNNDSRVVSLGSDYLIIICFSYVFTGITFLYSVAARCISKTVLPMIVSSVALIFNTILSLWFIFGGLGLEAMGVKGAALATLIARIIECFVLLLFIYRKKYLIAATVKEMRSVDRLFIKESYYTILPVLFNDLFWGLGAVVYNIAYGKIGVQAMAAIQICTTIQNIFMVVSIGMASACAVIIGNTIGAGEYRKSKIYAKKFAILSIVIGGLVGGLLIILAPYILSMYKASPGLYYDSLKILYVLGAVFVIRVYNIVLVLGILRGGGDAKFALFAESLTMWGIGVPAAFIGALVFKLPIYGVAGLVALEEIVKLIIATYRLKGSKWINDLTKAV</sequence>
<dbReference type="InterPro" id="IPR002528">
    <property type="entry name" value="MATE_fam"/>
</dbReference>
<keyword evidence="11 13" id="KW-0472">Membrane</keyword>
<dbReference type="PATRIC" id="fig|1121307.3.peg.2165"/>
<evidence type="ECO:0000313" key="14">
    <source>
        <dbReference type="EMBL" id="KMT23155.1"/>
    </source>
</evidence>
<dbReference type="RefSeq" id="WP_048569240.1">
    <property type="nucleotide sequence ID" value="NZ_LFVU01000002.1"/>
</dbReference>
<protein>
    <recommendedName>
        <fullName evidence="4">Probable multidrug resistance protein NorM</fullName>
    </recommendedName>
    <alternativeName>
        <fullName evidence="12">Multidrug-efflux transporter</fullName>
    </alternativeName>
</protein>
<evidence type="ECO:0000256" key="6">
    <source>
        <dbReference type="ARBA" id="ARBA00022449"/>
    </source>
</evidence>
<dbReference type="InterPro" id="IPR048279">
    <property type="entry name" value="MdtK-like"/>
</dbReference>
<feature type="transmembrane region" description="Helical" evidence="13">
    <location>
        <begin position="165"/>
        <end position="188"/>
    </location>
</feature>
<dbReference type="EMBL" id="LFVU01000002">
    <property type="protein sequence ID" value="KMT23155.1"/>
    <property type="molecule type" value="Genomic_DNA"/>
</dbReference>
<evidence type="ECO:0000256" key="4">
    <source>
        <dbReference type="ARBA" id="ARBA00020268"/>
    </source>
</evidence>
<feature type="transmembrane region" description="Helical" evidence="13">
    <location>
        <begin position="95"/>
        <end position="118"/>
    </location>
</feature>
<feature type="transmembrane region" description="Helical" evidence="13">
    <location>
        <begin position="325"/>
        <end position="348"/>
    </location>
</feature>
<proteinExistence type="inferred from homology"/>
<dbReference type="NCBIfam" id="TIGR00797">
    <property type="entry name" value="matE"/>
    <property type="match status" value="1"/>
</dbReference>
<feature type="transmembrane region" description="Helical" evidence="13">
    <location>
        <begin position="200"/>
        <end position="221"/>
    </location>
</feature>
<feature type="transmembrane region" description="Helical" evidence="13">
    <location>
        <begin position="20"/>
        <end position="40"/>
    </location>
</feature>
<reference evidence="14 15" key="1">
    <citation type="submission" date="2015-06" db="EMBL/GenBank/DDBJ databases">
        <title>Draft genome sequence of the purine-degrading Clostridium cylindrosporum HC-1 (DSM 605).</title>
        <authorList>
            <person name="Poehlein A."/>
            <person name="Schiel-Bengelsdorf B."/>
            <person name="Bengelsdorf F."/>
            <person name="Daniel R."/>
            <person name="Duerre P."/>
        </authorList>
    </citation>
    <scope>NUCLEOTIDE SEQUENCE [LARGE SCALE GENOMIC DNA]</scope>
    <source>
        <strain evidence="14 15">DSM 605</strain>
    </source>
</reference>
<dbReference type="PIRSF" id="PIRSF006603">
    <property type="entry name" value="DinF"/>
    <property type="match status" value="1"/>
</dbReference>
<comment type="similarity">
    <text evidence="3">Belongs to the multi antimicrobial extrusion (MATE) (TC 2.A.66.1) family.</text>
</comment>